<proteinExistence type="inferred from homology"/>
<dbReference type="EMBL" id="JBHTKR010000007">
    <property type="protein sequence ID" value="MFD1196317.1"/>
    <property type="molecule type" value="Genomic_DNA"/>
</dbReference>
<feature type="transmembrane region" description="Helical" evidence="6">
    <location>
        <begin position="103"/>
        <end position="121"/>
    </location>
</feature>
<dbReference type="InterPro" id="IPR000620">
    <property type="entry name" value="EamA_dom"/>
</dbReference>
<dbReference type="Pfam" id="PF00892">
    <property type="entry name" value="EamA"/>
    <property type="match status" value="1"/>
</dbReference>
<reference evidence="9" key="1">
    <citation type="journal article" date="2019" name="Int. J. Syst. Evol. Microbiol.">
        <title>The Global Catalogue of Microorganisms (GCM) 10K type strain sequencing project: providing services to taxonomists for standard genome sequencing and annotation.</title>
        <authorList>
            <consortium name="The Broad Institute Genomics Platform"/>
            <consortium name="The Broad Institute Genome Sequencing Center for Infectious Disease"/>
            <person name="Wu L."/>
            <person name="Ma J."/>
        </authorList>
    </citation>
    <scope>NUCLEOTIDE SEQUENCE [LARGE SCALE GENOMIC DNA]</scope>
    <source>
        <strain evidence="9">CCUG 55328</strain>
    </source>
</reference>
<dbReference type="RefSeq" id="WP_380794199.1">
    <property type="nucleotide sequence ID" value="NZ_JBHTKR010000007.1"/>
</dbReference>
<evidence type="ECO:0000256" key="5">
    <source>
        <dbReference type="ARBA" id="ARBA00023136"/>
    </source>
</evidence>
<evidence type="ECO:0000313" key="9">
    <source>
        <dbReference type="Proteomes" id="UP001597151"/>
    </source>
</evidence>
<keyword evidence="4 6" id="KW-1133">Transmembrane helix</keyword>
<dbReference type="Proteomes" id="UP001597151">
    <property type="component" value="Unassembled WGS sequence"/>
</dbReference>
<evidence type="ECO:0000256" key="4">
    <source>
        <dbReference type="ARBA" id="ARBA00022989"/>
    </source>
</evidence>
<name>A0ABW3TJZ7_9RHOB</name>
<gene>
    <name evidence="8" type="ORF">ACFQ3C_16725</name>
</gene>
<feature type="transmembrane region" description="Helical" evidence="6">
    <location>
        <begin position="80"/>
        <end position="97"/>
    </location>
</feature>
<evidence type="ECO:0000313" key="8">
    <source>
        <dbReference type="EMBL" id="MFD1196317.1"/>
    </source>
</evidence>
<evidence type="ECO:0000259" key="7">
    <source>
        <dbReference type="Pfam" id="PF00892"/>
    </source>
</evidence>
<evidence type="ECO:0000256" key="3">
    <source>
        <dbReference type="ARBA" id="ARBA00022692"/>
    </source>
</evidence>
<feature type="domain" description="EamA" evidence="7">
    <location>
        <begin position="16"/>
        <end position="144"/>
    </location>
</feature>
<sequence length="311" mass="33579">MTLVAHADQDRPLAAASVMLVAMVIIGFIDNYVAAIATEIGLWQFQVMRTILMAPMLLVMSWLGLGTLRPRSILRVGGRSAFAGIAMMCYFGALGFMPIAQALAGLFTSPIFILLITWGLMGYSIGPWRILAVLMGFLGILMVLQPDADAFSVWTLLPVAGGLFYAVSIIATRSWCAGESTMALLLGVMLFQCLFSGAMALGLVVLDMPETGFLTRRWVWPLVDVWPLLWLQAVGSLAGVWCIIKAYQTGEAGFVSVFEYSVMIFGPFFAWWLFAQPVGAGQAIGIGLIASAGVIIALRSGAEQRRQIIPG</sequence>
<evidence type="ECO:0000256" key="1">
    <source>
        <dbReference type="ARBA" id="ARBA00004141"/>
    </source>
</evidence>
<dbReference type="PANTHER" id="PTHR22911:SF6">
    <property type="entry name" value="SOLUTE CARRIER FAMILY 35 MEMBER G1"/>
    <property type="match status" value="1"/>
</dbReference>
<comment type="caution">
    <text evidence="8">The sequence shown here is derived from an EMBL/GenBank/DDBJ whole genome shotgun (WGS) entry which is preliminary data.</text>
</comment>
<dbReference type="SUPFAM" id="SSF103481">
    <property type="entry name" value="Multidrug resistance efflux transporter EmrE"/>
    <property type="match status" value="2"/>
</dbReference>
<evidence type="ECO:0000256" key="6">
    <source>
        <dbReference type="SAM" id="Phobius"/>
    </source>
</evidence>
<keyword evidence="5 6" id="KW-0472">Membrane</keyword>
<feature type="transmembrane region" description="Helical" evidence="6">
    <location>
        <begin position="151"/>
        <end position="171"/>
    </location>
</feature>
<evidence type="ECO:0000256" key="2">
    <source>
        <dbReference type="ARBA" id="ARBA00009853"/>
    </source>
</evidence>
<feature type="transmembrane region" description="Helical" evidence="6">
    <location>
        <begin position="256"/>
        <end position="274"/>
    </location>
</feature>
<comment type="subcellular location">
    <subcellularLocation>
        <location evidence="1">Membrane</location>
        <topology evidence="1">Multi-pass membrane protein</topology>
    </subcellularLocation>
</comment>
<feature type="transmembrane region" description="Helical" evidence="6">
    <location>
        <begin position="183"/>
        <end position="205"/>
    </location>
</feature>
<keyword evidence="9" id="KW-1185">Reference proteome</keyword>
<feature type="transmembrane region" description="Helical" evidence="6">
    <location>
        <begin position="280"/>
        <end position="298"/>
    </location>
</feature>
<dbReference type="PANTHER" id="PTHR22911">
    <property type="entry name" value="ACYL-MALONYL CONDENSING ENZYME-RELATED"/>
    <property type="match status" value="1"/>
</dbReference>
<feature type="transmembrane region" description="Helical" evidence="6">
    <location>
        <begin position="225"/>
        <end position="244"/>
    </location>
</feature>
<keyword evidence="3 6" id="KW-0812">Transmembrane</keyword>
<organism evidence="8 9">
    <name type="scientific">Seohaeicola saemankumensis</name>
    <dbReference type="NCBI Taxonomy" id="481181"/>
    <lineage>
        <taxon>Bacteria</taxon>
        <taxon>Pseudomonadati</taxon>
        <taxon>Pseudomonadota</taxon>
        <taxon>Alphaproteobacteria</taxon>
        <taxon>Rhodobacterales</taxon>
        <taxon>Roseobacteraceae</taxon>
        <taxon>Seohaeicola</taxon>
    </lineage>
</organism>
<comment type="similarity">
    <text evidence="2">Belongs to the drug/metabolite transporter (DMT) superfamily. 10 TMS drug/metabolite exporter (DME) (TC 2.A.7.3) family.</text>
</comment>
<accession>A0ABW3TJZ7</accession>
<feature type="transmembrane region" description="Helical" evidence="6">
    <location>
        <begin position="128"/>
        <end position="145"/>
    </location>
</feature>
<feature type="transmembrane region" description="Helical" evidence="6">
    <location>
        <begin position="47"/>
        <end position="68"/>
    </location>
</feature>
<feature type="transmembrane region" description="Helical" evidence="6">
    <location>
        <begin position="12"/>
        <end position="35"/>
    </location>
</feature>
<dbReference type="InterPro" id="IPR037185">
    <property type="entry name" value="EmrE-like"/>
</dbReference>
<protein>
    <submittedName>
        <fullName evidence="8">DMT family transporter</fullName>
    </submittedName>
</protein>